<dbReference type="RefSeq" id="WP_100919338.1">
    <property type="nucleotide sequence ID" value="NZ_CP020370.1"/>
</dbReference>
<proteinExistence type="predicted"/>
<dbReference type="OrthoDB" id="8451655at2"/>
<dbReference type="EMBL" id="CP020370">
    <property type="protein sequence ID" value="AUB81571.1"/>
    <property type="molecule type" value="Genomic_DNA"/>
</dbReference>
<gene>
    <name evidence="2" type="ORF">THSYN_11795</name>
</gene>
<name>A0A2K8U957_9GAMM</name>
<evidence type="ECO:0000313" key="2">
    <source>
        <dbReference type="EMBL" id="AUB81571.1"/>
    </source>
</evidence>
<dbReference type="Proteomes" id="UP000232638">
    <property type="component" value="Chromosome"/>
</dbReference>
<keyword evidence="3" id="KW-1185">Reference proteome</keyword>
<reference evidence="2 3" key="1">
    <citation type="submission" date="2017-03" db="EMBL/GenBank/DDBJ databases">
        <title>Complete genome sequence of Candidatus 'Thiodictyon syntrophicum' sp. nov. strain Cad16T, a photolithoautotroph purple sulfur bacterium isolated from an alpine meromictic lake.</title>
        <authorList>
            <person name="Luedin S.M."/>
            <person name="Pothier J.F."/>
            <person name="Danza F."/>
            <person name="Storelli N."/>
            <person name="Wittwer M."/>
            <person name="Tonolla M."/>
        </authorList>
    </citation>
    <scope>NUCLEOTIDE SEQUENCE [LARGE SCALE GENOMIC DNA]</scope>
    <source>
        <strain evidence="2 3">Cad16T</strain>
    </source>
</reference>
<protein>
    <recommendedName>
        <fullName evidence="4">Gas vesicle protein GvpG</fullName>
    </recommendedName>
</protein>
<evidence type="ECO:0000313" key="3">
    <source>
        <dbReference type="Proteomes" id="UP000232638"/>
    </source>
</evidence>
<feature type="region of interest" description="Disordered" evidence="1">
    <location>
        <begin position="69"/>
        <end position="118"/>
    </location>
</feature>
<dbReference type="KEGG" id="tsy:THSYN_11795"/>
<organism evidence="2 3">
    <name type="scientific">Candidatus Thiodictyon syntrophicum</name>
    <dbReference type="NCBI Taxonomy" id="1166950"/>
    <lineage>
        <taxon>Bacteria</taxon>
        <taxon>Pseudomonadati</taxon>
        <taxon>Pseudomonadota</taxon>
        <taxon>Gammaproteobacteria</taxon>
        <taxon>Chromatiales</taxon>
        <taxon>Chromatiaceae</taxon>
        <taxon>Thiodictyon</taxon>
    </lineage>
</organism>
<evidence type="ECO:0008006" key="4">
    <source>
        <dbReference type="Google" id="ProtNLM"/>
    </source>
</evidence>
<accession>A0A2K8U957</accession>
<dbReference type="InterPro" id="IPR007804">
    <property type="entry name" value="GvpG"/>
</dbReference>
<dbReference type="AlphaFoldDB" id="A0A2K8U957"/>
<sequence length="118" mass="13202">MLLVDDLLAAPVKGILWVFREIENAAKEEQRSRRDGIMASLSALYVSLEQGEITEEVFDDREQTLLDELDALDAKADAEGSDEDDDDDDEEEDGDEYEEAREVPALVSDPATQEPLRS</sequence>
<evidence type="ECO:0000256" key="1">
    <source>
        <dbReference type="SAM" id="MobiDB-lite"/>
    </source>
</evidence>
<feature type="compositionally biased region" description="Acidic residues" evidence="1">
    <location>
        <begin position="79"/>
        <end position="99"/>
    </location>
</feature>
<dbReference type="Pfam" id="PF05120">
    <property type="entry name" value="GvpG"/>
    <property type="match status" value="1"/>
</dbReference>